<accession>A0ABP6QFD4</accession>
<evidence type="ECO:0000313" key="1">
    <source>
        <dbReference type="EMBL" id="GAA3226175.1"/>
    </source>
</evidence>
<keyword evidence="2" id="KW-1185">Reference proteome</keyword>
<dbReference type="RefSeq" id="WP_344833632.1">
    <property type="nucleotide sequence ID" value="NZ_BAAAUV010000015.1"/>
</dbReference>
<dbReference type="EMBL" id="BAAAUV010000015">
    <property type="protein sequence ID" value="GAA3226175.1"/>
    <property type="molecule type" value="Genomic_DNA"/>
</dbReference>
<protein>
    <submittedName>
        <fullName evidence="1">Uncharacterized protein</fullName>
    </submittedName>
</protein>
<reference evidence="2" key="1">
    <citation type="journal article" date="2019" name="Int. J. Syst. Evol. Microbiol.">
        <title>The Global Catalogue of Microorganisms (GCM) 10K type strain sequencing project: providing services to taxonomists for standard genome sequencing and annotation.</title>
        <authorList>
            <consortium name="The Broad Institute Genomics Platform"/>
            <consortium name="The Broad Institute Genome Sequencing Center for Infectious Disease"/>
            <person name="Wu L."/>
            <person name="Ma J."/>
        </authorList>
    </citation>
    <scope>NUCLEOTIDE SEQUENCE [LARGE SCALE GENOMIC DNA]</scope>
    <source>
        <strain evidence="2">JCM 9377</strain>
    </source>
</reference>
<organism evidence="1 2">
    <name type="scientific">Actinocorallia longicatena</name>
    <dbReference type="NCBI Taxonomy" id="111803"/>
    <lineage>
        <taxon>Bacteria</taxon>
        <taxon>Bacillati</taxon>
        <taxon>Actinomycetota</taxon>
        <taxon>Actinomycetes</taxon>
        <taxon>Streptosporangiales</taxon>
        <taxon>Thermomonosporaceae</taxon>
        <taxon>Actinocorallia</taxon>
    </lineage>
</organism>
<name>A0ABP6QFD4_9ACTN</name>
<sequence>MSDEEAYADHYLRVTVDLIVEVGEVNALQAAALADLRAQDLDAQERQDQIDQINSDPSGASALRWLISPDDVLALVDRIDEVQPVEAILEISESDGVLELEDED</sequence>
<dbReference type="Proteomes" id="UP001501237">
    <property type="component" value="Unassembled WGS sequence"/>
</dbReference>
<proteinExistence type="predicted"/>
<evidence type="ECO:0000313" key="2">
    <source>
        <dbReference type="Proteomes" id="UP001501237"/>
    </source>
</evidence>
<gene>
    <name evidence="1" type="ORF">GCM10010468_54340</name>
</gene>
<comment type="caution">
    <text evidence="1">The sequence shown here is derived from an EMBL/GenBank/DDBJ whole genome shotgun (WGS) entry which is preliminary data.</text>
</comment>